<comment type="caution">
    <text evidence="1">The sequence shown here is derived from an EMBL/GenBank/DDBJ whole genome shotgun (WGS) entry which is preliminary data.</text>
</comment>
<name>A0A9X2PQC1_9HYPH</name>
<dbReference type="AlphaFoldDB" id="A0A9X2PQC1"/>
<protein>
    <submittedName>
        <fullName evidence="1">Uncharacterized protein</fullName>
    </submittedName>
</protein>
<proteinExistence type="predicted"/>
<dbReference type="Proteomes" id="UP001151088">
    <property type="component" value="Unassembled WGS sequence"/>
</dbReference>
<dbReference type="RefSeq" id="WP_258735065.1">
    <property type="nucleotide sequence ID" value="NZ_JANTHZ010000015.1"/>
</dbReference>
<evidence type="ECO:0000313" key="1">
    <source>
        <dbReference type="EMBL" id="MCS0497908.1"/>
    </source>
</evidence>
<organism evidence="1 2">
    <name type="scientific">Ancylobacter mangrovi</name>
    <dbReference type="NCBI Taxonomy" id="2972472"/>
    <lineage>
        <taxon>Bacteria</taxon>
        <taxon>Pseudomonadati</taxon>
        <taxon>Pseudomonadota</taxon>
        <taxon>Alphaproteobacteria</taxon>
        <taxon>Hyphomicrobiales</taxon>
        <taxon>Xanthobacteraceae</taxon>
        <taxon>Ancylobacter</taxon>
    </lineage>
</organism>
<keyword evidence="2" id="KW-1185">Reference proteome</keyword>
<evidence type="ECO:0000313" key="2">
    <source>
        <dbReference type="Proteomes" id="UP001151088"/>
    </source>
</evidence>
<reference evidence="1" key="1">
    <citation type="submission" date="2022-08" db="EMBL/GenBank/DDBJ databases">
        <authorList>
            <person name="Li F."/>
        </authorList>
    </citation>
    <scope>NUCLEOTIDE SEQUENCE</scope>
    <source>
        <strain evidence="1">MQZ15Z-1</strain>
    </source>
</reference>
<sequence>MNRYLADKAMDDIDHALGRPLDPMGETYRNRFATSGAKAEEMASSPHWEEFERAATMRFFGVTAEGRKALADHLRAIGDRYRAFVVSFEGYEDVVAAPSPAEARYKRWLSISDSWSELTFGEFLRGSRVRRAA</sequence>
<dbReference type="EMBL" id="JANTHZ010000015">
    <property type="protein sequence ID" value="MCS0497908.1"/>
    <property type="molecule type" value="Genomic_DNA"/>
</dbReference>
<accession>A0A9X2PQC1</accession>
<gene>
    <name evidence="1" type="ORF">NVS89_22715</name>
</gene>